<dbReference type="Pfam" id="PF13041">
    <property type="entry name" value="PPR_2"/>
    <property type="match status" value="1"/>
</dbReference>
<feature type="repeat" description="PPR" evidence="3">
    <location>
        <begin position="131"/>
        <end position="165"/>
    </location>
</feature>
<evidence type="ECO:0008006" key="6">
    <source>
        <dbReference type="Google" id="ProtNLM"/>
    </source>
</evidence>
<keyword evidence="2" id="KW-0677">Repeat</keyword>
<dbReference type="Gene3D" id="1.25.40.10">
    <property type="entry name" value="Tetratricopeptide repeat domain"/>
    <property type="match status" value="1"/>
</dbReference>
<dbReference type="NCBIfam" id="TIGR00756">
    <property type="entry name" value="PPR"/>
    <property type="match status" value="2"/>
</dbReference>
<dbReference type="InterPro" id="IPR002885">
    <property type="entry name" value="PPR_rpt"/>
</dbReference>
<comment type="similarity">
    <text evidence="1">Belongs to the PPR family. P subfamily.</text>
</comment>
<evidence type="ECO:0000313" key="5">
    <source>
        <dbReference type="Proteomes" id="UP001457282"/>
    </source>
</evidence>
<protein>
    <recommendedName>
        <fullName evidence="6">Pentatricopeptide repeat-containing protein</fullName>
    </recommendedName>
</protein>
<dbReference type="Proteomes" id="UP001457282">
    <property type="component" value="Unassembled WGS sequence"/>
</dbReference>
<dbReference type="PROSITE" id="PS51375">
    <property type="entry name" value="PPR"/>
    <property type="match status" value="2"/>
</dbReference>
<dbReference type="EMBL" id="JBEDUW010000003">
    <property type="protein sequence ID" value="KAK9940296.1"/>
    <property type="molecule type" value="Genomic_DNA"/>
</dbReference>
<evidence type="ECO:0000313" key="4">
    <source>
        <dbReference type="EMBL" id="KAK9940296.1"/>
    </source>
</evidence>
<feature type="repeat" description="PPR" evidence="3">
    <location>
        <begin position="96"/>
        <end position="130"/>
    </location>
</feature>
<dbReference type="PANTHER" id="PTHR47936:SF1">
    <property type="entry name" value="PENTATRICOPEPTIDE REPEAT-CONTAINING PROTEIN GUN1, CHLOROPLASTIC"/>
    <property type="match status" value="1"/>
</dbReference>
<gene>
    <name evidence="4" type="ORF">M0R45_016964</name>
</gene>
<dbReference type="PANTHER" id="PTHR47936">
    <property type="entry name" value="PPR_LONG DOMAIN-CONTAINING PROTEIN"/>
    <property type="match status" value="1"/>
</dbReference>
<evidence type="ECO:0000256" key="1">
    <source>
        <dbReference type="ARBA" id="ARBA00007626"/>
    </source>
</evidence>
<accession>A0AAW1XV24</accession>
<keyword evidence="5" id="KW-1185">Reference proteome</keyword>
<sequence>METLNQMMLGLKIPSTHIDQWSSSLHMDRLANHFKSTDHPSQLFSLSRGQRVQAKGESSFDIDMVNTFLSLFLAKGKLTLACKLFEIFSDTGANPVSYTYNSILSSFVKKGYFNEGWGVLSEMGEKVCPTDIATYNVIIQGLGKMGRADIASSVLDKLMKQGGYLDVVMYNTLINAHNS</sequence>
<dbReference type="InterPro" id="IPR011990">
    <property type="entry name" value="TPR-like_helical_dom_sf"/>
</dbReference>
<evidence type="ECO:0000256" key="2">
    <source>
        <dbReference type="ARBA" id="ARBA00022737"/>
    </source>
</evidence>
<name>A0AAW1XV24_RUBAR</name>
<organism evidence="4 5">
    <name type="scientific">Rubus argutus</name>
    <name type="common">Southern blackberry</name>
    <dbReference type="NCBI Taxonomy" id="59490"/>
    <lineage>
        <taxon>Eukaryota</taxon>
        <taxon>Viridiplantae</taxon>
        <taxon>Streptophyta</taxon>
        <taxon>Embryophyta</taxon>
        <taxon>Tracheophyta</taxon>
        <taxon>Spermatophyta</taxon>
        <taxon>Magnoliopsida</taxon>
        <taxon>eudicotyledons</taxon>
        <taxon>Gunneridae</taxon>
        <taxon>Pentapetalae</taxon>
        <taxon>rosids</taxon>
        <taxon>fabids</taxon>
        <taxon>Rosales</taxon>
        <taxon>Rosaceae</taxon>
        <taxon>Rosoideae</taxon>
        <taxon>Rosoideae incertae sedis</taxon>
        <taxon>Rubus</taxon>
    </lineage>
</organism>
<comment type="caution">
    <text evidence="4">The sequence shown here is derived from an EMBL/GenBank/DDBJ whole genome shotgun (WGS) entry which is preliminary data.</text>
</comment>
<reference evidence="4 5" key="1">
    <citation type="journal article" date="2023" name="G3 (Bethesda)">
        <title>A chromosome-length genome assembly and annotation of blackberry (Rubus argutus, cv. 'Hillquist').</title>
        <authorList>
            <person name="Bruna T."/>
            <person name="Aryal R."/>
            <person name="Dudchenko O."/>
            <person name="Sargent D.J."/>
            <person name="Mead D."/>
            <person name="Buti M."/>
            <person name="Cavallini A."/>
            <person name="Hytonen T."/>
            <person name="Andres J."/>
            <person name="Pham M."/>
            <person name="Weisz D."/>
            <person name="Mascagni F."/>
            <person name="Usai G."/>
            <person name="Natali L."/>
            <person name="Bassil N."/>
            <person name="Fernandez G.E."/>
            <person name="Lomsadze A."/>
            <person name="Armour M."/>
            <person name="Olukolu B."/>
            <person name="Poorten T."/>
            <person name="Britton C."/>
            <person name="Davik J."/>
            <person name="Ashrafi H."/>
            <person name="Aiden E.L."/>
            <person name="Borodovsky M."/>
            <person name="Worthington M."/>
        </authorList>
    </citation>
    <scope>NUCLEOTIDE SEQUENCE [LARGE SCALE GENOMIC DNA]</scope>
    <source>
        <strain evidence="4">PI 553951</strain>
    </source>
</reference>
<dbReference type="AlphaFoldDB" id="A0AAW1XV24"/>
<proteinExistence type="inferred from homology"/>
<evidence type="ECO:0000256" key="3">
    <source>
        <dbReference type="PROSITE-ProRule" id="PRU00708"/>
    </source>
</evidence>